<evidence type="ECO:0000256" key="3">
    <source>
        <dbReference type="ARBA" id="ARBA00022679"/>
    </source>
</evidence>
<proteinExistence type="inferred from homology"/>
<evidence type="ECO:0000256" key="4">
    <source>
        <dbReference type="ARBA" id="ARBA00030602"/>
    </source>
</evidence>
<keyword evidence="3" id="KW-0808">Transferase</keyword>
<dbReference type="InterPro" id="IPR036568">
    <property type="entry name" value="GGCT-like_sf"/>
</dbReference>
<dbReference type="InterPro" id="IPR045038">
    <property type="entry name" value="AIG2-like"/>
</dbReference>
<dbReference type="CDD" id="cd06661">
    <property type="entry name" value="GGCT_like"/>
    <property type="match status" value="1"/>
</dbReference>
<dbReference type="InterPro" id="IPR013024">
    <property type="entry name" value="GGCT-like"/>
</dbReference>
<comment type="similarity">
    <text evidence="2">Belongs to the gamma-glutamylcyclotransferase family.</text>
</comment>
<dbReference type="GO" id="GO:0016740">
    <property type="term" value="F:transferase activity"/>
    <property type="evidence" value="ECO:0007669"/>
    <property type="project" value="UniProtKB-KW"/>
</dbReference>
<comment type="caution">
    <text evidence="6">The sequence shown here is derived from an EMBL/GenBank/DDBJ whole genome shotgun (WGS) entry which is preliminary data.</text>
</comment>
<dbReference type="Pfam" id="PF06094">
    <property type="entry name" value="GGACT"/>
    <property type="match status" value="1"/>
</dbReference>
<evidence type="ECO:0000256" key="1">
    <source>
        <dbReference type="ARBA" id="ARBA00002782"/>
    </source>
</evidence>
<gene>
    <name evidence="6" type="ORF">ZOSMA_50G00410</name>
</gene>
<dbReference type="PANTHER" id="PTHR31544">
    <property type="entry name" value="AIG2-LIKE PROTEIN D"/>
    <property type="match status" value="1"/>
</dbReference>
<evidence type="ECO:0000256" key="2">
    <source>
        <dbReference type="ARBA" id="ARBA00008861"/>
    </source>
</evidence>
<dbReference type="OMA" id="FEEWKRH"/>
<evidence type="ECO:0000313" key="6">
    <source>
        <dbReference type="EMBL" id="KMZ61621.1"/>
    </source>
</evidence>
<feature type="domain" description="Gamma-glutamylcyclotransferase AIG2-like" evidence="5">
    <location>
        <begin position="22"/>
        <end position="133"/>
    </location>
</feature>
<dbReference type="InterPro" id="IPR009288">
    <property type="entry name" value="AIG2-like_dom"/>
</dbReference>
<comment type="function">
    <text evidence="1">Putative gamma-glutamylcyclotransferase.</text>
</comment>
<sequence length="155" mass="18325">MEEYSVRIPSPPSEEDKKKHKVFVYGSMLTDEIAEEVIKRVPISSPAILHNYHRYNVKDRLYPAVVPMETHQVVGKVLFDLTDLELNLLDLFEDYEYERLPAEVTISDSMEKITVDVYVWVNKTDPKLHGEWNFQEWKEKHFKDFLQMTIDCGDM</sequence>
<name>A0A0K9NXX6_ZOSMR</name>
<evidence type="ECO:0000313" key="7">
    <source>
        <dbReference type="Proteomes" id="UP000036987"/>
    </source>
</evidence>
<dbReference type="Proteomes" id="UP000036987">
    <property type="component" value="Unassembled WGS sequence"/>
</dbReference>
<keyword evidence="7" id="KW-1185">Reference proteome</keyword>
<dbReference type="Gene3D" id="3.10.490.10">
    <property type="entry name" value="Gamma-glutamyl cyclotransferase-like"/>
    <property type="match status" value="1"/>
</dbReference>
<protein>
    <recommendedName>
        <fullName evidence="4">Putative gamma-glutamylcyclotransferase</fullName>
    </recommendedName>
</protein>
<dbReference type="EMBL" id="LFYR01001452">
    <property type="protein sequence ID" value="KMZ61621.1"/>
    <property type="molecule type" value="Genomic_DNA"/>
</dbReference>
<organism evidence="6 7">
    <name type="scientific">Zostera marina</name>
    <name type="common">Eelgrass</name>
    <dbReference type="NCBI Taxonomy" id="29655"/>
    <lineage>
        <taxon>Eukaryota</taxon>
        <taxon>Viridiplantae</taxon>
        <taxon>Streptophyta</taxon>
        <taxon>Embryophyta</taxon>
        <taxon>Tracheophyta</taxon>
        <taxon>Spermatophyta</taxon>
        <taxon>Magnoliopsida</taxon>
        <taxon>Liliopsida</taxon>
        <taxon>Zosteraceae</taxon>
        <taxon>Zostera</taxon>
    </lineage>
</organism>
<evidence type="ECO:0000259" key="5">
    <source>
        <dbReference type="Pfam" id="PF06094"/>
    </source>
</evidence>
<dbReference type="AlphaFoldDB" id="A0A0K9NXX6"/>
<dbReference type="OrthoDB" id="1044435at2759"/>
<dbReference type="PANTHER" id="PTHR31544:SF2">
    <property type="entry name" value="AIG2-LIKE PROTEIN D"/>
    <property type="match status" value="1"/>
</dbReference>
<dbReference type="Gene3D" id="6.10.250.210">
    <property type="match status" value="1"/>
</dbReference>
<reference evidence="7" key="1">
    <citation type="journal article" date="2016" name="Nature">
        <title>The genome of the seagrass Zostera marina reveals angiosperm adaptation to the sea.</title>
        <authorList>
            <person name="Olsen J.L."/>
            <person name="Rouze P."/>
            <person name="Verhelst B."/>
            <person name="Lin Y.-C."/>
            <person name="Bayer T."/>
            <person name="Collen J."/>
            <person name="Dattolo E."/>
            <person name="De Paoli E."/>
            <person name="Dittami S."/>
            <person name="Maumus F."/>
            <person name="Michel G."/>
            <person name="Kersting A."/>
            <person name="Lauritano C."/>
            <person name="Lohaus R."/>
            <person name="Toepel M."/>
            <person name="Tonon T."/>
            <person name="Vanneste K."/>
            <person name="Amirebrahimi M."/>
            <person name="Brakel J."/>
            <person name="Bostroem C."/>
            <person name="Chovatia M."/>
            <person name="Grimwood J."/>
            <person name="Jenkins J.W."/>
            <person name="Jueterbock A."/>
            <person name="Mraz A."/>
            <person name="Stam W.T."/>
            <person name="Tice H."/>
            <person name="Bornberg-Bauer E."/>
            <person name="Green P.J."/>
            <person name="Pearson G.A."/>
            <person name="Procaccini G."/>
            <person name="Duarte C.M."/>
            <person name="Schmutz J."/>
            <person name="Reusch T.B.H."/>
            <person name="Van de Peer Y."/>
        </authorList>
    </citation>
    <scope>NUCLEOTIDE SEQUENCE [LARGE SCALE GENOMIC DNA]</scope>
    <source>
        <strain evidence="7">cv. Finnish</strain>
    </source>
</reference>
<accession>A0A0K9NXX6</accession>
<dbReference type="SUPFAM" id="SSF110857">
    <property type="entry name" value="Gamma-glutamyl cyclotransferase-like"/>
    <property type="match status" value="1"/>
</dbReference>